<reference evidence="2" key="1">
    <citation type="submission" date="2019-03" db="EMBL/GenBank/DDBJ databases">
        <title>WGS assembly of Setaria viridis.</title>
        <authorList>
            <person name="Huang P."/>
            <person name="Jenkins J."/>
            <person name="Grimwood J."/>
            <person name="Barry K."/>
            <person name="Healey A."/>
            <person name="Mamidi S."/>
            <person name="Sreedasyam A."/>
            <person name="Shu S."/>
            <person name="Feldman M."/>
            <person name="Wu J."/>
            <person name="Yu Y."/>
            <person name="Chen C."/>
            <person name="Johnson J."/>
            <person name="Rokhsar D."/>
            <person name="Baxter I."/>
            <person name="Schmutz J."/>
            <person name="Brutnell T."/>
            <person name="Kellogg E."/>
        </authorList>
    </citation>
    <scope>NUCLEOTIDE SEQUENCE [LARGE SCALE GENOMIC DNA]</scope>
</reference>
<feature type="region of interest" description="Disordered" evidence="1">
    <location>
        <begin position="110"/>
        <end position="182"/>
    </location>
</feature>
<feature type="compositionally biased region" description="Basic and acidic residues" evidence="1">
    <location>
        <begin position="61"/>
        <end position="70"/>
    </location>
</feature>
<feature type="region of interest" description="Disordered" evidence="1">
    <location>
        <begin position="41"/>
        <end position="79"/>
    </location>
</feature>
<evidence type="ECO:0000256" key="1">
    <source>
        <dbReference type="SAM" id="MobiDB-lite"/>
    </source>
</evidence>
<proteinExistence type="predicted"/>
<accession>A0A4U6VHM8</accession>
<evidence type="ECO:0000313" key="2">
    <source>
        <dbReference type="EMBL" id="TKW29110.1"/>
    </source>
</evidence>
<feature type="compositionally biased region" description="Basic and acidic residues" evidence="1">
    <location>
        <begin position="171"/>
        <end position="182"/>
    </location>
</feature>
<protein>
    <submittedName>
        <fullName evidence="2">Uncharacterized protein</fullName>
    </submittedName>
</protein>
<gene>
    <name evidence="2" type="ORF">SEVIR_3G374250v2</name>
</gene>
<dbReference type="EMBL" id="CM016554">
    <property type="protein sequence ID" value="TKW29110.1"/>
    <property type="molecule type" value="Genomic_DNA"/>
</dbReference>
<sequence>MRARTHRGSSPTSQKHCHFSLRRNAITRNRFAESLRLSSCSQQRTVESAGKPRNRSKTSRLKQELDRTARDYPLLSSGNLAIRESSDPANKASPDIHLNQHIAMADHTAGSSKMNANTPATYPQTSNPKQETKTHAPARRGRGIRPSQSPDCQEIWGKIPAKPRGKWRQRGSGDRCRSPRRS</sequence>
<keyword evidence="3" id="KW-1185">Reference proteome</keyword>
<dbReference type="AlphaFoldDB" id="A0A4U6VHM8"/>
<feature type="compositionally biased region" description="Polar residues" evidence="1">
    <location>
        <begin position="110"/>
        <end position="129"/>
    </location>
</feature>
<dbReference type="Proteomes" id="UP000298652">
    <property type="component" value="Chromosome 3"/>
</dbReference>
<name>A0A4U6VHM8_SETVI</name>
<evidence type="ECO:0000313" key="3">
    <source>
        <dbReference type="Proteomes" id="UP000298652"/>
    </source>
</evidence>
<organism evidence="2 3">
    <name type="scientific">Setaria viridis</name>
    <name type="common">Green bristlegrass</name>
    <name type="synonym">Setaria italica subsp. viridis</name>
    <dbReference type="NCBI Taxonomy" id="4556"/>
    <lineage>
        <taxon>Eukaryota</taxon>
        <taxon>Viridiplantae</taxon>
        <taxon>Streptophyta</taxon>
        <taxon>Embryophyta</taxon>
        <taxon>Tracheophyta</taxon>
        <taxon>Spermatophyta</taxon>
        <taxon>Magnoliopsida</taxon>
        <taxon>Liliopsida</taxon>
        <taxon>Poales</taxon>
        <taxon>Poaceae</taxon>
        <taxon>PACMAD clade</taxon>
        <taxon>Panicoideae</taxon>
        <taxon>Panicodae</taxon>
        <taxon>Paniceae</taxon>
        <taxon>Cenchrinae</taxon>
        <taxon>Setaria</taxon>
    </lineage>
</organism>
<dbReference type="Gramene" id="TKW29110">
    <property type="protein sequence ID" value="TKW29110"/>
    <property type="gene ID" value="SEVIR_3G374250v2"/>
</dbReference>